<evidence type="ECO:0000313" key="12">
    <source>
        <dbReference type="Proteomes" id="UP000289326"/>
    </source>
</evidence>
<dbReference type="InterPro" id="IPR011057">
    <property type="entry name" value="Mss4-like_sf"/>
</dbReference>
<dbReference type="SUPFAM" id="SSF55068">
    <property type="entry name" value="Peptide methionine sulfoxide reductase"/>
    <property type="match status" value="1"/>
</dbReference>
<keyword evidence="12" id="KW-1185">Reference proteome</keyword>
<dbReference type="EC" id="1.8.4.11" evidence="9"/>
<protein>
    <recommendedName>
        <fullName evidence="9">Peptide methionine sulfoxide reductase MsrA</fullName>
        <shortName evidence="9">Protein-methionine-S-oxide reductase</shortName>
        <ecNumber evidence="9">1.8.4.11</ecNumber>
    </recommendedName>
    <alternativeName>
        <fullName evidence="9">Peptide-methionine (S)-S-oxide reductase</fullName>
        <shortName evidence="9">Peptide Met(O) reductase</shortName>
    </alternativeName>
</protein>
<dbReference type="NCBIfam" id="TIGR00357">
    <property type="entry name" value="peptide-methionine (R)-S-oxide reductase MsrB"/>
    <property type="match status" value="1"/>
</dbReference>
<sequence>MKKTIYLAGGCFWGVEAYFSKVYGVLDAVSGYANGLSASANYRELKYSMHAETVKVDYDPNKVSVEELVMHLFRLIDPESLNKQGNDTGTQYRTGVYFENENDHKIIAKLFEYLKPQYNQFYVELEKLKHFIDAEEYHQDYLEKNPDGYCHINLNVDYKLNQKENKIINQVRNELKLDELSYDVLKKSATEYPHTSSLNKEYRKGIYVEKITGEALFSSDDKFDSGCGWPSFSKPIEKESVVYLEDTSHRMIRTEVRSGEGNNHLGHVFNDGPKSMGGMRYCINGAALDFIPFEEMDERGYGEFKKFVK</sequence>
<comment type="similarity">
    <text evidence="1">In the C-terminal section; belongs to the MsrB Met sulfoxide reductase family.</text>
</comment>
<dbReference type="Proteomes" id="UP000289326">
    <property type="component" value="Chromosome"/>
</dbReference>
<evidence type="ECO:0000259" key="10">
    <source>
        <dbReference type="PROSITE" id="PS51790"/>
    </source>
</evidence>
<dbReference type="GO" id="GO:0030091">
    <property type="term" value="P:protein repair"/>
    <property type="evidence" value="ECO:0007669"/>
    <property type="project" value="InterPro"/>
</dbReference>
<evidence type="ECO:0000256" key="3">
    <source>
        <dbReference type="ARBA" id="ARBA00023002"/>
    </source>
</evidence>
<comment type="catalytic activity">
    <reaction evidence="6 9">
        <text>L-methionyl-[protein] + [thioredoxin]-disulfide + H2O = L-methionyl-(S)-S-oxide-[protein] + [thioredoxin]-dithiol</text>
        <dbReference type="Rhea" id="RHEA:14217"/>
        <dbReference type="Rhea" id="RHEA-COMP:10698"/>
        <dbReference type="Rhea" id="RHEA-COMP:10700"/>
        <dbReference type="Rhea" id="RHEA-COMP:12313"/>
        <dbReference type="Rhea" id="RHEA-COMP:12315"/>
        <dbReference type="ChEBI" id="CHEBI:15377"/>
        <dbReference type="ChEBI" id="CHEBI:16044"/>
        <dbReference type="ChEBI" id="CHEBI:29950"/>
        <dbReference type="ChEBI" id="CHEBI:44120"/>
        <dbReference type="ChEBI" id="CHEBI:50058"/>
        <dbReference type="EC" id="1.8.4.11"/>
    </reaction>
</comment>
<dbReference type="HAMAP" id="MF_01401">
    <property type="entry name" value="MsrA"/>
    <property type="match status" value="1"/>
</dbReference>
<evidence type="ECO:0000256" key="5">
    <source>
        <dbReference type="ARBA" id="ARBA00024679"/>
    </source>
</evidence>
<comment type="similarity">
    <text evidence="9">Belongs to the MsrA Met sulfoxide reductase family.</text>
</comment>
<dbReference type="PROSITE" id="PS51790">
    <property type="entry name" value="MSRB"/>
    <property type="match status" value="1"/>
</dbReference>
<dbReference type="KEGG" id="mphi:EG856_02265"/>
<dbReference type="InterPro" id="IPR028427">
    <property type="entry name" value="Met_Sox_Rdtase_MsrB"/>
</dbReference>
<dbReference type="Gene3D" id="3.30.1060.10">
    <property type="entry name" value="Peptide methionine sulphoxide reductase MsrA"/>
    <property type="match status" value="1"/>
</dbReference>
<keyword evidence="3 9" id="KW-0560">Oxidoreductase</keyword>
<evidence type="ECO:0000256" key="1">
    <source>
        <dbReference type="ARBA" id="ARBA00008076"/>
    </source>
</evidence>
<evidence type="ECO:0000256" key="2">
    <source>
        <dbReference type="ARBA" id="ARBA00011017"/>
    </source>
</evidence>
<proteinExistence type="inferred from homology"/>
<comment type="catalytic activity">
    <reaction evidence="8 9">
        <text>[thioredoxin]-disulfide + L-methionine + H2O = L-methionine (S)-S-oxide + [thioredoxin]-dithiol</text>
        <dbReference type="Rhea" id="RHEA:19993"/>
        <dbReference type="Rhea" id="RHEA-COMP:10698"/>
        <dbReference type="Rhea" id="RHEA-COMP:10700"/>
        <dbReference type="ChEBI" id="CHEBI:15377"/>
        <dbReference type="ChEBI" id="CHEBI:29950"/>
        <dbReference type="ChEBI" id="CHEBI:50058"/>
        <dbReference type="ChEBI" id="CHEBI:57844"/>
        <dbReference type="ChEBI" id="CHEBI:58772"/>
        <dbReference type="EC" id="1.8.4.11"/>
    </reaction>
</comment>
<dbReference type="PANTHER" id="PTHR10173">
    <property type="entry name" value="METHIONINE SULFOXIDE REDUCTASE"/>
    <property type="match status" value="1"/>
</dbReference>
<comment type="catalytic activity">
    <reaction evidence="7">
        <text>L-methionyl-[protein] + [thioredoxin]-disulfide + H2O = L-methionyl-(R)-S-oxide-[protein] + [thioredoxin]-dithiol</text>
        <dbReference type="Rhea" id="RHEA:24164"/>
        <dbReference type="Rhea" id="RHEA-COMP:10698"/>
        <dbReference type="Rhea" id="RHEA-COMP:10700"/>
        <dbReference type="Rhea" id="RHEA-COMP:12313"/>
        <dbReference type="Rhea" id="RHEA-COMP:12314"/>
        <dbReference type="ChEBI" id="CHEBI:15377"/>
        <dbReference type="ChEBI" id="CHEBI:16044"/>
        <dbReference type="ChEBI" id="CHEBI:29950"/>
        <dbReference type="ChEBI" id="CHEBI:45764"/>
        <dbReference type="ChEBI" id="CHEBI:50058"/>
        <dbReference type="EC" id="1.8.4.12"/>
    </reaction>
</comment>
<dbReference type="AlphaFoldDB" id="A0A4P6MSA4"/>
<dbReference type="Pfam" id="PF01641">
    <property type="entry name" value="SelR"/>
    <property type="match status" value="1"/>
</dbReference>
<dbReference type="GO" id="GO:0006979">
    <property type="term" value="P:response to oxidative stress"/>
    <property type="evidence" value="ECO:0007669"/>
    <property type="project" value="InterPro"/>
</dbReference>
<dbReference type="GO" id="GO:0033743">
    <property type="term" value="F:peptide-methionine (R)-S-oxide reductase activity"/>
    <property type="evidence" value="ECO:0007669"/>
    <property type="project" value="UniProtKB-EC"/>
</dbReference>
<dbReference type="GO" id="GO:0033744">
    <property type="term" value="F:L-methionine:thioredoxin-disulfide S-oxidoreductase activity"/>
    <property type="evidence" value="ECO:0007669"/>
    <property type="project" value="RHEA"/>
</dbReference>
<organism evidence="11 12">
    <name type="scientific">Mycoplasmopsis phocirhinis</name>
    <dbReference type="NCBI Taxonomy" id="142650"/>
    <lineage>
        <taxon>Bacteria</taxon>
        <taxon>Bacillati</taxon>
        <taxon>Mycoplasmatota</taxon>
        <taxon>Mycoplasmoidales</taxon>
        <taxon>Metamycoplasmataceae</taxon>
        <taxon>Mycoplasmopsis</taxon>
    </lineage>
</organism>
<dbReference type="GO" id="GO:0008113">
    <property type="term" value="F:peptide-methionine (S)-S-oxide reductase activity"/>
    <property type="evidence" value="ECO:0007669"/>
    <property type="project" value="UniProtKB-UniRule"/>
</dbReference>
<dbReference type="EMBL" id="CP034841">
    <property type="protein sequence ID" value="QBF34731.1"/>
    <property type="molecule type" value="Genomic_DNA"/>
</dbReference>
<feature type="active site" evidence="9">
    <location>
        <position position="11"/>
    </location>
</feature>
<dbReference type="Pfam" id="PF01625">
    <property type="entry name" value="PMSR"/>
    <property type="match status" value="1"/>
</dbReference>
<comment type="function">
    <text evidence="5 9">Has an important function as a repair enzyme for proteins that have been inactivated by oxidation. Catalyzes the reversible oxidation-reduction of methionine sulfoxide in proteins to methionine.</text>
</comment>
<dbReference type="OrthoDB" id="4174719at2"/>
<dbReference type="InterPro" id="IPR002579">
    <property type="entry name" value="Met_Sox_Rdtase_MsrB_dom"/>
</dbReference>
<dbReference type="NCBIfam" id="TIGR00401">
    <property type="entry name" value="msrA"/>
    <property type="match status" value="1"/>
</dbReference>
<feature type="domain" description="MsrB" evidence="10">
    <location>
        <begin position="170"/>
        <end position="293"/>
    </location>
</feature>
<gene>
    <name evidence="11" type="primary">msrB</name>
    <name evidence="9" type="synonym">msrA</name>
    <name evidence="11" type="ORF">EG856_02265</name>
</gene>
<reference evidence="11 12" key="1">
    <citation type="submission" date="2019-01" db="EMBL/GenBank/DDBJ databases">
        <title>Complete sequence and annotation of the Mycoplasma phocirhinis strain 852T genome.</title>
        <authorList>
            <person name="Frasca S.Jr."/>
            <person name="Kutish G.F."/>
            <person name="Castellanos Gell J."/>
            <person name="Michaels D.L."/>
            <person name="Brown D.R."/>
        </authorList>
    </citation>
    <scope>NUCLEOTIDE SEQUENCE [LARGE SCALE GENOMIC DNA]</scope>
    <source>
        <strain evidence="11 12">852</strain>
    </source>
</reference>
<comment type="similarity">
    <text evidence="2">In the N-terminal section; belongs to the MsrA Met sulfoxide reductase family.</text>
</comment>
<evidence type="ECO:0000256" key="8">
    <source>
        <dbReference type="ARBA" id="ARBA00048782"/>
    </source>
</evidence>
<dbReference type="PANTHER" id="PTHR10173:SF59">
    <property type="entry name" value="PEPTIDE METHIONINE SULFOXIDE REDUCTASE MSRA_MSRB"/>
    <property type="match status" value="1"/>
</dbReference>
<name>A0A4P6MSA4_9BACT</name>
<evidence type="ECO:0000256" key="6">
    <source>
        <dbReference type="ARBA" id="ARBA00047806"/>
    </source>
</evidence>
<keyword evidence="4" id="KW-0511">Multifunctional enzyme</keyword>
<dbReference type="InterPro" id="IPR002569">
    <property type="entry name" value="Met_Sox_Rdtase_MsrA_dom"/>
</dbReference>
<evidence type="ECO:0000256" key="7">
    <source>
        <dbReference type="ARBA" id="ARBA00048488"/>
    </source>
</evidence>
<dbReference type="SUPFAM" id="SSF51316">
    <property type="entry name" value="Mss4-like"/>
    <property type="match status" value="1"/>
</dbReference>
<evidence type="ECO:0000256" key="4">
    <source>
        <dbReference type="ARBA" id="ARBA00023268"/>
    </source>
</evidence>
<dbReference type="InterPro" id="IPR036509">
    <property type="entry name" value="Met_Sox_Rdtase_MsrA_sf"/>
</dbReference>
<evidence type="ECO:0000313" key="11">
    <source>
        <dbReference type="EMBL" id="QBF34731.1"/>
    </source>
</evidence>
<dbReference type="GO" id="GO:0005737">
    <property type="term" value="C:cytoplasm"/>
    <property type="evidence" value="ECO:0007669"/>
    <property type="project" value="TreeGrafter"/>
</dbReference>
<dbReference type="Gene3D" id="2.170.150.20">
    <property type="entry name" value="Peptide methionine sulfoxide reductase"/>
    <property type="match status" value="1"/>
</dbReference>
<evidence type="ECO:0000256" key="9">
    <source>
        <dbReference type="HAMAP-Rule" id="MF_01401"/>
    </source>
</evidence>
<accession>A0A4P6MSA4</accession>